<evidence type="ECO:0000256" key="1">
    <source>
        <dbReference type="SAM" id="MobiDB-lite"/>
    </source>
</evidence>
<sequence length="146" mass="15759">MNRTANPSATGSQRKRNINQARTNVASQQNNNSNSQQQKKGNKQSQQQSNSKPSTSTPASKPTPPPVPQPEKHVPLSGFNGEDIDHLLTRGVDAEAGVYKPEKTVTQKTGPWGQKPGTMVTGKDFWLELRKQVATLQKGGSTNKGG</sequence>
<organism evidence="2 3">
    <name type="scientific">Knufia fluminis</name>
    <dbReference type="NCBI Taxonomy" id="191047"/>
    <lineage>
        <taxon>Eukaryota</taxon>
        <taxon>Fungi</taxon>
        <taxon>Dikarya</taxon>
        <taxon>Ascomycota</taxon>
        <taxon>Pezizomycotina</taxon>
        <taxon>Eurotiomycetes</taxon>
        <taxon>Chaetothyriomycetidae</taxon>
        <taxon>Chaetothyriales</taxon>
        <taxon>Trichomeriaceae</taxon>
        <taxon>Knufia</taxon>
    </lineage>
</organism>
<evidence type="ECO:0000313" key="2">
    <source>
        <dbReference type="EMBL" id="KAK5950963.1"/>
    </source>
</evidence>
<dbReference type="AlphaFoldDB" id="A0AAN8EGH8"/>
<protein>
    <submittedName>
        <fullName evidence="2">Uncharacterized protein</fullName>
    </submittedName>
</protein>
<comment type="caution">
    <text evidence="2">The sequence shown here is derived from an EMBL/GenBank/DDBJ whole genome shotgun (WGS) entry which is preliminary data.</text>
</comment>
<feature type="region of interest" description="Disordered" evidence="1">
    <location>
        <begin position="1"/>
        <end position="83"/>
    </location>
</feature>
<accession>A0AAN8EGH8</accession>
<evidence type="ECO:0000313" key="3">
    <source>
        <dbReference type="Proteomes" id="UP001316803"/>
    </source>
</evidence>
<keyword evidence="3" id="KW-1185">Reference proteome</keyword>
<proteinExistence type="predicted"/>
<feature type="compositionally biased region" description="Polar residues" evidence="1">
    <location>
        <begin position="1"/>
        <end position="26"/>
    </location>
</feature>
<name>A0AAN8EGH8_9EURO</name>
<feature type="region of interest" description="Disordered" evidence="1">
    <location>
        <begin position="99"/>
        <end position="119"/>
    </location>
</feature>
<reference evidence="2 3" key="1">
    <citation type="submission" date="2022-12" db="EMBL/GenBank/DDBJ databases">
        <title>Genomic features and morphological characterization of a novel Knufia sp. strain isolated from spacecraft assembly facility.</title>
        <authorList>
            <person name="Teixeira M."/>
            <person name="Chander A.M."/>
            <person name="Stajich J.E."/>
            <person name="Venkateswaran K."/>
        </authorList>
    </citation>
    <scope>NUCLEOTIDE SEQUENCE [LARGE SCALE GENOMIC DNA]</scope>
    <source>
        <strain evidence="2 3">FJI-L2-BK-P2</strain>
    </source>
</reference>
<gene>
    <name evidence="2" type="ORF">OHC33_008035</name>
</gene>
<dbReference type="EMBL" id="JAKLMC020000023">
    <property type="protein sequence ID" value="KAK5950963.1"/>
    <property type="molecule type" value="Genomic_DNA"/>
</dbReference>
<dbReference type="Proteomes" id="UP001316803">
    <property type="component" value="Unassembled WGS sequence"/>
</dbReference>
<feature type="compositionally biased region" description="Low complexity" evidence="1">
    <location>
        <begin position="27"/>
        <end position="60"/>
    </location>
</feature>